<proteinExistence type="inferred from homology"/>
<dbReference type="Pfam" id="PF06629">
    <property type="entry name" value="MipA"/>
    <property type="match status" value="1"/>
</dbReference>
<reference evidence="8 9" key="1">
    <citation type="submission" date="2016-10" db="EMBL/GenBank/DDBJ databases">
        <authorList>
            <person name="de Groot N.N."/>
        </authorList>
    </citation>
    <scope>NUCLEOTIDE SEQUENCE [LARGE SCALE GENOMIC DNA]</scope>
    <source>
        <strain evidence="8 9">DSM 2698</strain>
    </source>
</reference>
<evidence type="ECO:0000256" key="2">
    <source>
        <dbReference type="ARBA" id="ARBA00005722"/>
    </source>
</evidence>
<dbReference type="Gene3D" id="2.40.128.90">
    <property type="entry name" value="OMPT-like"/>
    <property type="match status" value="1"/>
</dbReference>
<accession>A0A1G5M6N3</accession>
<dbReference type="OrthoDB" id="5462484at2"/>
<dbReference type="EMBL" id="FMVW01000001">
    <property type="protein sequence ID" value="SCZ20825.1"/>
    <property type="molecule type" value="Genomic_DNA"/>
</dbReference>
<keyword evidence="9" id="KW-1185">Reference proteome</keyword>
<feature type="transmembrane region" description="Helical" evidence="7">
    <location>
        <begin position="30"/>
        <end position="50"/>
    </location>
</feature>
<dbReference type="GO" id="GO:0009279">
    <property type="term" value="C:cell outer membrane"/>
    <property type="evidence" value="ECO:0007669"/>
    <property type="project" value="UniProtKB-SubCell"/>
</dbReference>
<protein>
    <submittedName>
        <fullName evidence="8">Outer membrane scaffolding protein for murein synthesis, MipA/OmpV family</fullName>
    </submittedName>
</protein>
<evidence type="ECO:0000313" key="9">
    <source>
        <dbReference type="Proteomes" id="UP000199347"/>
    </source>
</evidence>
<comment type="subcellular location">
    <subcellularLocation>
        <location evidence="1">Cell outer membrane</location>
    </subcellularLocation>
</comment>
<dbReference type="InterPro" id="IPR053724">
    <property type="entry name" value="OMP_A26_sf"/>
</dbReference>
<evidence type="ECO:0000256" key="5">
    <source>
        <dbReference type="ARBA" id="ARBA00023237"/>
    </source>
</evidence>
<sequence length="296" mass="31169">MQELGTTYETSADRSATARGTKTRRVHPRAVIRACAGGVLAAFIAVSSAVSPVAAQDTPAPAGKSSHDLILELGAGASVQPAYEGADDYTVQPQPFVALHYLSLPVFGEFGGKPEQGLSISPSFRVVRERDDNDYSKLRGIGDVDTAVELGGAVKYRWNNLEAYLALRRGVTGHDGFVGETGVNLVTYPTNKLEITAGPRLSFADAEYLQTYLGITPAQAAASGLAIFDPDGGIKGVGASLEARYAFTENWSVVGQAGYEHLVGDAADSPITDAGSENQFTAALGLTYKFGLDLFD</sequence>
<feature type="region of interest" description="Disordered" evidence="6">
    <location>
        <begin position="1"/>
        <end position="24"/>
    </location>
</feature>
<evidence type="ECO:0000256" key="4">
    <source>
        <dbReference type="ARBA" id="ARBA00023136"/>
    </source>
</evidence>
<dbReference type="InterPro" id="IPR010583">
    <property type="entry name" value="MipA"/>
</dbReference>
<keyword evidence="4 7" id="KW-0472">Membrane</keyword>
<dbReference type="Proteomes" id="UP000199347">
    <property type="component" value="Unassembled WGS sequence"/>
</dbReference>
<evidence type="ECO:0000256" key="6">
    <source>
        <dbReference type="SAM" id="MobiDB-lite"/>
    </source>
</evidence>
<keyword evidence="7" id="KW-1133">Transmembrane helix</keyword>
<dbReference type="STRING" id="1120955.SAMN03080610_00186"/>
<keyword evidence="5" id="KW-0998">Cell outer membrane</keyword>
<keyword evidence="3" id="KW-0732">Signal</keyword>
<keyword evidence="7" id="KW-0812">Transmembrane</keyword>
<evidence type="ECO:0000313" key="8">
    <source>
        <dbReference type="EMBL" id="SCZ20825.1"/>
    </source>
</evidence>
<dbReference type="PANTHER" id="PTHR38776:SF1">
    <property type="entry name" value="MLTA-INTERACTING PROTEIN-RELATED"/>
    <property type="match status" value="1"/>
</dbReference>
<evidence type="ECO:0000256" key="3">
    <source>
        <dbReference type="ARBA" id="ARBA00022729"/>
    </source>
</evidence>
<evidence type="ECO:0000256" key="7">
    <source>
        <dbReference type="SAM" id="Phobius"/>
    </source>
</evidence>
<dbReference type="PANTHER" id="PTHR38776">
    <property type="entry name" value="MLTA-INTERACTING PROTEIN-RELATED"/>
    <property type="match status" value="1"/>
</dbReference>
<name>A0A1G5M6N3_AFIMA</name>
<evidence type="ECO:0000256" key="1">
    <source>
        <dbReference type="ARBA" id="ARBA00004442"/>
    </source>
</evidence>
<comment type="similarity">
    <text evidence="2">Belongs to the MipA/OmpV family.</text>
</comment>
<dbReference type="RefSeq" id="WP_092809017.1">
    <property type="nucleotide sequence ID" value="NZ_FMVW01000001.1"/>
</dbReference>
<dbReference type="AlphaFoldDB" id="A0A1G5M6N3"/>
<organism evidence="8 9">
    <name type="scientific">Afifella marina DSM 2698</name>
    <dbReference type="NCBI Taxonomy" id="1120955"/>
    <lineage>
        <taxon>Bacteria</taxon>
        <taxon>Pseudomonadati</taxon>
        <taxon>Pseudomonadota</taxon>
        <taxon>Alphaproteobacteria</taxon>
        <taxon>Hyphomicrobiales</taxon>
        <taxon>Afifellaceae</taxon>
        <taxon>Afifella</taxon>
    </lineage>
</organism>
<gene>
    <name evidence="8" type="ORF">SAMN03080610_00186</name>
</gene>
<feature type="compositionally biased region" description="Polar residues" evidence="6">
    <location>
        <begin position="1"/>
        <end position="20"/>
    </location>
</feature>
<dbReference type="InterPro" id="IPR011250">
    <property type="entry name" value="OMP/PagP_B-barrel"/>
</dbReference>
<dbReference type="SUPFAM" id="SSF56925">
    <property type="entry name" value="OMPA-like"/>
    <property type="match status" value="1"/>
</dbReference>